<dbReference type="InterPro" id="IPR031730">
    <property type="entry name" value="Carbam_trans_C"/>
</dbReference>
<dbReference type="InterPro" id="IPR051338">
    <property type="entry name" value="NodU/CmcH_Carbamoyltrnsfr"/>
</dbReference>
<dbReference type="Gene3D" id="3.90.870.20">
    <property type="entry name" value="Carbamoyltransferase, C-terminal domain"/>
    <property type="match status" value="1"/>
</dbReference>
<feature type="domain" description="Carbamoyltransferase C-terminal" evidence="3">
    <location>
        <begin position="382"/>
        <end position="548"/>
    </location>
</feature>
<dbReference type="PANTHER" id="PTHR34847">
    <property type="entry name" value="NODULATION PROTEIN U"/>
    <property type="match status" value="1"/>
</dbReference>
<evidence type="ECO:0000313" key="5">
    <source>
        <dbReference type="Proteomes" id="UP001500503"/>
    </source>
</evidence>
<dbReference type="InterPro" id="IPR038152">
    <property type="entry name" value="Carbam_trans_C_sf"/>
</dbReference>
<dbReference type="EMBL" id="BAABHF010000049">
    <property type="protein sequence ID" value="GAA4514665.1"/>
    <property type="molecule type" value="Genomic_DNA"/>
</dbReference>
<dbReference type="InterPro" id="IPR003696">
    <property type="entry name" value="Carbtransf_dom"/>
</dbReference>
<comment type="caution">
    <text evidence="4">The sequence shown here is derived from an EMBL/GenBank/DDBJ whole genome shotgun (WGS) entry which is preliminary data.</text>
</comment>
<evidence type="ECO:0000259" key="2">
    <source>
        <dbReference type="Pfam" id="PF02543"/>
    </source>
</evidence>
<proteinExistence type="inferred from homology"/>
<gene>
    <name evidence="4" type="ORF">GCM10023191_083520</name>
</gene>
<dbReference type="SUPFAM" id="SSF53067">
    <property type="entry name" value="Actin-like ATPase domain"/>
    <property type="match status" value="1"/>
</dbReference>
<comment type="similarity">
    <text evidence="1">Belongs to the NodU/CmcH family.</text>
</comment>
<protein>
    <submittedName>
        <fullName evidence="4">Carbamoyltransferase</fullName>
    </submittedName>
</protein>
<dbReference type="Proteomes" id="UP001500503">
    <property type="component" value="Unassembled WGS sequence"/>
</dbReference>
<organism evidence="4 5">
    <name type="scientific">Actinoallomurus oryzae</name>
    <dbReference type="NCBI Taxonomy" id="502180"/>
    <lineage>
        <taxon>Bacteria</taxon>
        <taxon>Bacillati</taxon>
        <taxon>Actinomycetota</taxon>
        <taxon>Actinomycetes</taxon>
        <taxon>Streptosporangiales</taxon>
        <taxon>Thermomonosporaceae</taxon>
        <taxon>Actinoallomurus</taxon>
    </lineage>
</organism>
<dbReference type="RefSeq" id="WP_345473616.1">
    <property type="nucleotide sequence ID" value="NZ_BAABHF010000049.1"/>
</dbReference>
<evidence type="ECO:0000313" key="4">
    <source>
        <dbReference type="EMBL" id="GAA4514665.1"/>
    </source>
</evidence>
<keyword evidence="5" id="KW-1185">Reference proteome</keyword>
<name>A0ABP8R054_9ACTN</name>
<dbReference type="Gene3D" id="3.30.420.40">
    <property type="match status" value="2"/>
</dbReference>
<dbReference type="CDD" id="cd24098">
    <property type="entry name" value="ASKHA_NBD_TobZ_N"/>
    <property type="match status" value="1"/>
</dbReference>
<dbReference type="Pfam" id="PF02543">
    <property type="entry name" value="Carbam_trans_N"/>
    <property type="match status" value="1"/>
</dbReference>
<dbReference type="PANTHER" id="PTHR34847:SF1">
    <property type="entry name" value="NODULATION PROTEIN U"/>
    <property type="match status" value="1"/>
</dbReference>
<dbReference type="Pfam" id="PF16861">
    <property type="entry name" value="Carbam_trans_C"/>
    <property type="match status" value="1"/>
</dbReference>
<evidence type="ECO:0000256" key="1">
    <source>
        <dbReference type="ARBA" id="ARBA00006129"/>
    </source>
</evidence>
<accession>A0ABP8R054</accession>
<reference evidence="5" key="1">
    <citation type="journal article" date="2019" name="Int. J. Syst. Evol. Microbiol.">
        <title>The Global Catalogue of Microorganisms (GCM) 10K type strain sequencing project: providing services to taxonomists for standard genome sequencing and annotation.</title>
        <authorList>
            <consortium name="The Broad Institute Genomics Platform"/>
            <consortium name="The Broad Institute Genome Sequencing Center for Infectious Disease"/>
            <person name="Wu L."/>
            <person name="Ma J."/>
        </authorList>
    </citation>
    <scope>NUCLEOTIDE SEQUENCE [LARGE SCALE GENOMIC DNA]</scope>
    <source>
        <strain evidence="5">JCM 17933</strain>
    </source>
</reference>
<evidence type="ECO:0000259" key="3">
    <source>
        <dbReference type="Pfam" id="PF16861"/>
    </source>
</evidence>
<feature type="domain" description="Carbamoyltransferase" evidence="2">
    <location>
        <begin position="99"/>
        <end position="333"/>
    </location>
</feature>
<sequence length="551" mass="59249">MRIIGVSGGFGHEASATLIVDGKIELIVEEERLSRRKYAREEAATRSVLACLRRFDLAPRDLDALAISWDSSLDPSNDRMIAADRALAAARGELGLDDTPAFVFDHHRCHAVTGQYMSGTAERCVVVVMDGRGENASTTVYLVGGGEDEDVVAASPLTASLGTLFAAVTTYCGFGYGGQGKTMGLAAFGTPRHDFPELSPDGLGFRCSLPAPGDPTAGHRAVYRQWNDICAEVFGPPRRPALSLSDRLRPLRSGDFAPHHADAAASVQAMVEARIETLVRRLASEYPGLPVVLAGGVALNCSANGRLRRVLPDVDLRYLPIPQDAGVSVGAAVLAARRLGEATRLPAGPYQGLGWSDAELADLLRRYGIGYHEPPDLAAEVADRLLAGEVIGWFQGRAEVGPRALGHRSILASPLDAAVVDRLNLEIKQREAWRPFGPSLLPDAMDKWFPVADAPFMIEAHEVRDAAMLPAVVHVDGTSRPHCVDDRVCSPRYVAVLEAMRRRTGHGVVLNTSFNIDGEPIVYTPDDALRTYFSSTLDGLALGPFLLHRSG</sequence>
<dbReference type="InterPro" id="IPR043129">
    <property type="entry name" value="ATPase_NBD"/>
</dbReference>